<evidence type="ECO:0000256" key="7">
    <source>
        <dbReference type="ARBA" id="ARBA00022679"/>
    </source>
</evidence>
<dbReference type="InterPro" id="IPR013785">
    <property type="entry name" value="Aldolase_TIM"/>
</dbReference>
<comment type="caution">
    <text evidence="11">The sequence shown here is derived from an EMBL/GenBank/DDBJ whole genome shotgun (WGS) entry which is preliminary data.</text>
</comment>
<dbReference type="Pfam" id="PF00923">
    <property type="entry name" value="TAL_FSA"/>
    <property type="match status" value="1"/>
</dbReference>
<evidence type="ECO:0000256" key="9">
    <source>
        <dbReference type="ARBA" id="ARBA00023270"/>
    </source>
</evidence>
<dbReference type="HAMAP" id="MF_00493">
    <property type="entry name" value="Transaldolase_2"/>
    <property type="match status" value="1"/>
</dbReference>
<accession>A0A402ALZ3</accession>
<sequence>MANPLTQLQSEGQSVWYDNIDRAQLASGQFQKMLAEDGVVGVTANPTIFEKSISAGHAYDDQITQLIKEGKDTSDIYEAVVIKDIRTVADLLKPIYDSTEGKDGYVSLEVSPELANDTEGTIAEAKRFWGMVERPNLMIKIPATPAGIPAIYEVLRSGINVNVTLIFSMDSYRDVADAYIRALEDRNGRSEDVSHIASVASFFVSRVDTLVDKLLEDKIKASNDSAEKEQLKALEGKAAIANARLVYQDFKRIFNTPRFESLKHVGAHVQRPLWASTSTKNPAYRDVMYAEELIGPDTVDTMPLETIVNFRDHGQVRNSIEDDIPGAKATLDTLEKKGILYAEVTKQLQDEGVKKFADSFHQLFKGIEDKKNAIKESQLAD</sequence>
<comment type="function">
    <text evidence="1 10">Transaldolase is important for the balance of metabolites in the pentose-phosphate pathway.</text>
</comment>
<dbReference type="UniPathway" id="UPA00115">
    <property type="reaction ID" value="UER00414"/>
</dbReference>
<keyword evidence="12" id="KW-1185">Reference proteome</keyword>
<evidence type="ECO:0000313" key="12">
    <source>
        <dbReference type="Proteomes" id="UP000287188"/>
    </source>
</evidence>
<dbReference type="Proteomes" id="UP000287188">
    <property type="component" value="Unassembled WGS sequence"/>
</dbReference>
<evidence type="ECO:0000256" key="6">
    <source>
        <dbReference type="ARBA" id="ARBA00022490"/>
    </source>
</evidence>
<dbReference type="PANTHER" id="PTHR10683:SF31">
    <property type="entry name" value="TRANSALDOLASE"/>
    <property type="match status" value="1"/>
</dbReference>
<dbReference type="AlphaFoldDB" id="A0A402ALZ3"/>
<comment type="pathway">
    <text evidence="3 10">Carbohydrate degradation; pentose phosphate pathway; D-glyceraldehyde 3-phosphate and beta-D-fructose 6-phosphate from D-ribose 5-phosphate and D-xylulose 5-phosphate (non-oxidative stage): step 2/3.</text>
</comment>
<evidence type="ECO:0000256" key="8">
    <source>
        <dbReference type="ARBA" id="ARBA00023126"/>
    </source>
</evidence>
<dbReference type="GO" id="GO:0004801">
    <property type="term" value="F:transaldolase activity"/>
    <property type="evidence" value="ECO:0007669"/>
    <property type="project" value="UniProtKB-UniRule"/>
</dbReference>
<dbReference type="NCBIfam" id="NF002881">
    <property type="entry name" value="PRK03343.1"/>
    <property type="match status" value="1"/>
</dbReference>
<comment type="subcellular location">
    <subcellularLocation>
        <location evidence="2 10">Cytoplasm</location>
    </subcellularLocation>
</comment>
<reference evidence="12" key="1">
    <citation type="submission" date="2018-12" db="EMBL/GenBank/DDBJ databases">
        <title>Tengunoibacter tsumagoiensis gen. nov., sp. nov., Dictyobacter kobayashii sp. nov., D. alpinus sp. nov., and D. joshuensis sp. nov. and description of Dictyobacteraceae fam. nov. within the order Ktedonobacterales isolated from Tengu-no-mugimeshi.</title>
        <authorList>
            <person name="Wang C.M."/>
            <person name="Zheng Y."/>
            <person name="Sakai Y."/>
            <person name="Toyoda A."/>
            <person name="Minakuchi Y."/>
            <person name="Abe K."/>
            <person name="Yokota A."/>
            <person name="Yabe S."/>
        </authorList>
    </citation>
    <scope>NUCLEOTIDE SEQUENCE [LARGE SCALE GENOMIC DNA]</scope>
    <source>
        <strain evidence="12">Uno11</strain>
    </source>
</reference>
<evidence type="ECO:0000256" key="2">
    <source>
        <dbReference type="ARBA" id="ARBA00004496"/>
    </source>
</evidence>
<proteinExistence type="inferred from homology"/>
<evidence type="ECO:0000256" key="5">
    <source>
        <dbReference type="ARBA" id="ARBA00013151"/>
    </source>
</evidence>
<name>A0A402ALZ3_9CHLR</name>
<dbReference type="InterPro" id="IPR004732">
    <property type="entry name" value="Transaldolase_2"/>
</dbReference>
<dbReference type="GO" id="GO:0006098">
    <property type="term" value="P:pentose-phosphate shunt"/>
    <property type="evidence" value="ECO:0007669"/>
    <property type="project" value="UniProtKB-UniRule"/>
</dbReference>
<keyword evidence="7 10" id="KW-0808">Transferase</keyword>
<comment type="similarity">
    <text evidence="4 10">Belongs to the transaldolase family. Type 2 subfamily.</text>
</comment>
<gene>
    <name evidence="10" type="primary">tal</name>
    <name evidence="11" type="ORF">KDK_40180</name>
</gene>
<dbReference type="RefSeq" id="WP_126551928.1">
    <property type="nucleotide sequence ID" value="NZ_BIFS01000001.1"/>
</dbReference>
<comment type="catalytic activity">
    <reaction evidence="10">
        <text>D-sedoheptulose 7-phosphate + D-glyceraldehyde 3-phosphate = D-erythrose 4-phosphate + beta-D-fructose 6-phosphate</text>
        <dbReference type="Rhea" id="RHEA:17053"/>
        <dbReference type="ChEBI" id="CHEBI:16897"/>
        <dbReference type="ChEBI" id="CHEBI:57483"/>
        <dbReference type="ChEBI" id="CHEBI:57634"/>
        <dbReference type="ChEBI" id="CHEBI:59776"/>
        <dbReference type="EC" id="2.2.1.2"/>
    </reaction>
</comment>
<dbReference type="CDD" id="cd00955">
    <property type="entry name" value="Transaldolase_like"/>
    <property type="match status" value="1"/>
</dbReference>
<dbReference type="InterPro" id="IPR001585">
    <property type="entry name" value="TAL/FSA"/>
</dbReference>
<keyword evidence="6 10" id="KW-0963">Cytoplasm</keyword>
<keyword evidence="9 10" id="KW-0704">Schiff base</keyword>
<evidence type="ECO:0000256" key="3">
    <source>
        <dbReference type="ARBA" id="ARBA00004857"/>
    </source>
</evidence>
<evidence type="ECO:0000256" key="4">
    <source>
        <dbReference type="ARBA" id="ARBA00008426"/>
    </source>
</evidence>
<evidence type="ECO:0000256" key="10">
    <source>
        <dbReference type="HAMAP-Rule" id="MF_00493"/>
    </source>
</evidence>
<keyword evidence="8 10" id="KW-0570">Pentose shunt</keyword>
<dbReference type="SUPFAM" id="SSF51569">
    <property type="entry name" value="Aldolase"/>
    <property type="match status" value="1"/>
</dbReference>
<dbReference type="EC" id="2.2.1.2" evidence="5 10"/>
<evidence type="ECO:0000256" key="1">
    <source>
        <dbReference type="ARBA" id="ARBA00003518"/>
    </source>
</evidence>
<organism evidence="11 12">
    <name type="scientific">Dictyobacter kobayashii</name>
    <dbReference type="NCBI Taxonomy" id="2014872"/>
    <lineage>
        <taxon>Bacteria</taxon>
        <taxon>Bacillati</taxon>
        <taxon>Chloroflexota</taxon>
        <taxon>Ktedonobacteria</taxon>
        <taxon>Ktedonobacterales</taxon>
        <taxon>Dictyobacteraceae</taxon>
        <taxon>Dictyobacter</taxon>
    </lineage>
</organism>
<dbReference type="OrthoDB" id="140919at2"/>
<dbReference type="Gene3D" id="3.20.20.70">
    <property type="entry name" value="Aldolase class I"/>
    <property type="match status" value="1"/>
</dbReference>
<dbReference type="GO" id="GO:0005975">
    <property type="term" value="P:carbohydrate metabolic process"/>
    <property type="evidence" value="ECO:0007669"/>
    <property type="project" value="InterPro"/>
</dbReference>
<dbReference type="PANTHER" id="PTHR10683">
    <property type="entry name" value="TRANSALDOLASE"/>
    <property type="match status" value="1"/>
</dbReference>
<dbReference type="PIRSF" id="PIRSF036915">
    <property type="entry name" value="Trnald_Bac_Plnt"/>
    <property type="match status" value="1"/>
</dbReference>
<dbReference type="NCBIfam" id="TIGR00876">
    <property type="entry name" value="tal_mycobact"/>
    <property type="match status" value="1"/>
</dbReference>
<feature type="active site" description="Schiff-base intermediate with substrate" evidence="10">
    <location>
        <position position="140"/>
    </location>
</feature>
<dbReference type="GO" id="GO:0005737">
    <property type="term" value="C:cytoplasm"/>
    <property type="evidence" value="ECO:0007669"/>
    <property type="project" value="UniProtKB-SubCell"/>
</dbReference>
<dbReference type="EMBL" id="BIFS01000001">
    <property type="protein sequence ID" value="GCE20218.1"/>
    <property type="molecule type" value="Genomic_DNA"/>
</dbReference>
<protein>
    <recommendedName>
        <fullName evidence="5 10">Transaldolase</fullName>
        <ecNumber evidence="5 10">2.2.1.2</ecNumber>
    </recommendedName>
</protein>
<evidence type="ECO:0000313" key="11">
    <source>
        <dbReference type="EMBL" id="GCE20218.1"/>
    </source>
</evidence>